<keyword evidence="9" id="KW-1185">Reference proteome</keyword>
<feature type="transmembrane region" description="Helical" evidence="7">
    <location>
        <begin position="219"/>
        <end position="243"/>
    </location>
</feature>
<dbReference type="Pfam" id="PF03706">
    <property type="entry name" value="LPG_synthase_TM"/>
    <property type="match status" value="1"/>
</dbReference>
<proteinExistence type="predicted"/>
<reference evidence="8 9" key="1">
    <citation type="submission" date="2019-07" db="EMBL/GenBank/DDBJ databases">
        <title>Whole genome shotgun sequence of Brevifollis gellanilyticus NBRC 108608.</title>
        <authorList>
            <person name="Hosoyama A."/>
            <person name="Uohara A."/>
            <person name="Ohji S."/>
            <person name="Ichikawa N."/>
        </authorList>
    </citation>
    <scope>NUCLEOTIDE SEQUENCE [LARGE SCALE GENOMIC DNA]</scope>
    <source>
        <strain evidence="8 9">NBRC 108608</strain>
    </source>
</reference>
<keyword evidence="2" id="KW-1003">Cell membrane</keyword>
<dbReference type="OrthoDB" id="5470260at2"/>
<keyword evidence="4 7" id="KW-1133">Transmembrane helix</keyword>
<evidence type="ECO:0000256" key="6">
    <source>
        <dbReference type="SAM" id="MobiDB-lite"/>
    </source>
</evidence>
<comment type="subcellular location">
    <subcellularLocation>
        <location evidence="1">Cell membrane</location>
        <topology evidence="1">Multi-pass membrane protein</topology>
    </subcellularLocation>
</comment>
<dbReference type="PANTHER" id="PTHR40277">
    <property type="entry name" value="BLL5419 PROTEIN"/>
    <property type="match status" value="1"/>
</dbReference>
<keyword evidence="3 7" id="KW-0812">Transmembrane</keyword>
<evidence type="ECO:0000256" key="3">
    <source>
        <dbReference type="ARBA" id="ARBA00022692"/>
    </source>
</evidence>
<feature type="transmembrane region" description="Helical" evidence="7">
    <location>
        <begin position="47"/>
        <end position="67"/>
    </location>
</feature>
<name>A0A512M5X6_9BACT</name>
<evidence type="ECO:0000256" key="7">
    <source>
        <dbReference type="SAM" id="Phobius"/>
    </source>
</evidence>
<feature type="transmembrane region" description="Helical" evidence="7">
    <location>
        <begin position="165"/>
        <end position="185"/>
    </location>
</feature>
<evidence type="ECO:0000256" key="4">
    <source>
        <dbReference type="ARBA" id="ARBA00022989"/>
    </source>
</evidence>
<protein>
    <recommendedName>
        <fullName evidence="10">Flippase-like domain-containing protein</fullName>
    </recommendedName>
</protein>
<feature type="transmembrane region" description="Helical" evidence="7">
    <location>
        <begin position="255"/>
        <end position="274"/>
    </location>
</feature>
<accession>A0A512M5X6</accession>
<evidence type="ECO:0000313" key="9">
    <source>
        <dbReference type="Proteomes" id="UP000321577"/>
    </source>
</evidence>
<evidence type="ECO:0000256" key="1">
    <source>
        <dbReference type="ARBA" id="ARBA00004651"/>
    </source>
</evidence>
<gene>
    <name evidence="8" type="ORF">BGE01nite_14290</name>
</gene>
<comment type="caution">
    <text evidence="8">The sequence shown here is derived from an EMBL/GenBank/DDBJ whole genome shotgun (WGS) entry which is preliminary data.</text>
</comment>
<dbReference type="InterPro" id="IPR022791">
    <property type="entry name" value="L-PG_synthase/AglD"/>
</dbReference>
<organism evidence="8 9">
    <name type="scientific">Brevifollis gellanilyticus</name>
    <dbReference type="NCBI Taxonomy" id="748831"/>
    <lineage>
        <taxon>Bacteria</taxon>
        <taxon>Pseudomonadati</taxon>
        <taxon>Verrucomicrobiota</taxon>
        <taxon>Verrucomicrobiia</taxon>
        <taxon>Verrucomicrobiales</taxon>
        <taxon>Verrucomicrobiaceae</taxon>
    </lineage>
</organism>
<keyword evidence="5 7" id="KW-0472">Membrane</keyword>
<evidence type="ECO:0000313" key="8">
    <source>
        <dbReference type="EMBL" id="GEP42138.1"/>
    </source>
</evidence>
<evidence type="ECO:0008006" key="10">
    <source>
        <dbReference type="Google" id="ProtNLM"/>
    </source>
</evidence>
<dbReference type="PANTHER" id="PTHR40277:SF1">
    <property type="entry name" value="BLL5419 PROTEIN"/>
    <property type="match status" value="1"/>
</dbReference>
<evidence type="ECO:0000256" key="5">
    <source>
        <dbReference type="ARBA" id="ARBA00023136"/>
    </source>
</evidence>
<dbReference type="RefSeq" id="WP_146849737.1">
    <property type="nucleotide sequence ID" value="NZ_BKAG01000007.1"/>
</dbReference>
<feature type="transmembrane region" description="Helical" evidence="7">
    <location>
        <begin position="294"/>
        <end position="317"/>
    </location>
</feature>
<feature type="region of interest" description="Disordered" evidence="6">
    <location>
        <begin position="321"/>
        <end position="343"/>
    </location>
</feature>
<evidence type="ECO:0000256" key="2">
    <source>
        <dbReference type="ARBA" id="ARBA00022475"/>
    </source>
</evidence>
<feature type="transmembrane region" description="Helical" evidence="7">
    <location>
        <begin position="118"/>
        <end position="144"/>
    </location>
</feature>
<dbReference type="GO" id="GO:0005886">
    <property type="term" value="C:plasma membrane"/>
    <property type="evidence" value="ECO:0007669"/>
    <property type="project" value="UniProtKB-SubCell"/>
</dbReference>
<feature type="compositionally biased region" description="Basic and acidic residues" evidence="6">
    <location>
        <begin position="334"/>
        <end position="343"/>
    </location>
</feature>
<sequence>MKKALLIFLKLAVTTVLLGMIFREHQFRQSILPHLSALGTNWQWTLGGLACYGLSVWLSSLRWEVLLRGQKHPVPGKEVLRVTVVSTFFNITSLGHVGGDAYRILALMRRPGAQRLPVVVSVILDHLVGMVGIAILFLSCRVVFDDRLATLSPEVRTILKGFEMFMGGALFFVILSAISFTPHLYNWGEKQWPRMLGFAPLKSFANACDALRRDWPGSLIAIVLSVLLFAAHFLSFYCAIFAVGGQAPLLEVMGAMPIVDTAAGLPISVSGLGVREKTFETLMHALTGLPEATAVSASLVGWLMSVAWGVLGGLLFLKGGGKASLPSENSEAQTENREPRTEN</sequence>
<dbReference type="AlphaFoldDB" id="A0A512M5X6"/>
<dbReference type="EMBL" id="BKAG01000007">
    <property type="protein sequence ID" value="GEP42138.1"/>
    <property type="molecule type" value="Genomic_DNA"/>
</dbReference>
<dbReference type="Proteomes" id="UP000321577">
    <property type="component" value="Unassembled WGS sequence"/>
</dbReference>